<evidence type="ECO:0000313" key="2">
    <source>
        <dbReference type="Proteomes" id="UP000582837"/>
    </source>
</evidence>
<dbReference type="Proteomes" id="UP000582837">
    <property type="component" value="Unassembled WGS sequence"/>
</dbReference>
<keyword evidence="2" id="KW-1185">Reference proteome</keyword>
<evidence type="ECO:0000313" key="1">
    <source>
        <dbReference type="EMBL" id="MBB6073861.1"/>
    </source>
</evidence>
<sequence length="88" mass="9665">MAKLKLELDHIDVQTFEILTDENRSKGTVLGQETRWDCPSAVWPNCPSMIAEVDCPQSSYGTCQSCGNTCAGCTVTCPTNGVECWEEM</sequence>
<dbReference type="RefSeq" id="WP_170039020.1">
    <property type="nucleotide sequence ID" value="NZ_JABDTL010000002.1"/>
</dbReference>
<reference evidence="1 2" key="1">
    <citation type="submission" date="2020-08" db="EMBL/GenBank/DDBJ databases">
        <title>Genomic Encyclopedia of Type Strains, Phase IV (KMG-IV): sequencing the most valuable type-strain genomes for metagenomic binning, comparative biology and taxonomic classification.</title>
        <authorList>
            <person name="Goeker M."/>
        </authorList>
    </citation>
    <scope>NUCLEOTIDE SEQUENCE [LARGE SCALE GENOMIC DNA]</scope>
    <source>
        <strain evidence="1 2">DSM 29007</strain>
    </source>
</reference>
<accession>A0A841H6S8</accession>
<dbReference type="AlphaFoldDB" id="A0A841H6S8"/>
<comment type="caution">
    <text evidence="1">The sequence shown here is derived from an EMBL/GenBank/DDBJ whole genome shotgun (WGS) entry which is preliminary data.</text>
</comment>
<protein>
    <submittedName>
        <fullName evidence="1">Uncharacterized protein</fullName>
    </submittedName>
</protein>
<name>A0A841H6S8_9BACT</name>
<gene>
    <name evidence="1" type="ORF">HNQ61_005539</name>
</gene>
<proteinExistence type="predicted"/>
<organism evidence="1 2">
    <name type="scientific">Longimicrobium terrae</name>
    <dbReference type="NCBI Taxonomy" id="1639882"/>
    <lineage>
        <taxon>Bacteria</taxon>
        <taxon>Pseudomonadati</taxon>
        <taxon>Gemmatimonadota</taxon>
        <taxon>Longimicrobiia</taxon>
        <taxon>Longimicrobiales</taxon>
        <taxon>Longimicrobiaceae</taxon>
        <taxon>Longimicrobium</taxon>
    </lineage>
</organism>
<dbReference type="EMBL" id="JACHIA010000031">
    <property type="protein sequence ID" value="MBB6073861.1"/>
    <property type="molecule type" value="Genomic_DNA"/>
</dbReference>